<dbReference type="EMBL" id="MEUA01000036">
    <property type="protein sequence ID" value="OGC14487.1"/>
    <property type="molecule type" value="Genomic_DNA"/>
</dbReference>
<dbReference type="Proteomes" id="UP000177905">
    <property type="component" value="Unassembled WGS sequence"/>
</dbReference>
<organism evidence="2 3">
    <name type="scientific">candidate division WOR-1 bacterium RIFOXYB2_FULL_36_35</name>
    <dbReference type="NCBI Taxonomy" id="1802578"/>
    <lineage>
        <taxon>Bacteria</taxon>
        <taxon>Bacillati</taxon>
        <taxon>Saganbacteria</taxon>
    </lineage>
</organism>
<accession>A0A1F4S268</accession>
<proteinExistence type="predicted"/>
<sequence>MISKISKLKDFGIFHDFSWKTELPEFKKFNLIYGWNRSGKTTISRVFASCEKKCTYDKDKFKQYPENGEFEIKTDDGTTGKNTDVTTNVLPIKVFNQDFIDAHISFNPAESCSPIFYQSKEDFESEKKLNQLRLDKITFGKTYEQTKKDKSAKEETKNTFLTGLGREIANILFDKSYNKTKAENKINTIGIDNFSDKILSDEDKKKYEAISKSEAEKDQLALSKLPLVNFSFLFTRVKSLLDKKVISELLQRLKNPEDVDGGLDEELNNWVKQGFDIHKTKNQFKKCLFCENDLDSNLFDSLAKHFSKDYEDLQNSIEFLIKDLRKEKLTDILEKNVELYSDLRNAYETNAKRYNEIVKKQNDWLWHSEMWLEQKYKNPFNPDIPEMVDAPESYADLLNEIIDELNEIISKHNLRAKNHNTEVISAREKLELHSIAVALSGQDYKKMGEEVKDAEKIEKEALDAINKNNSDIAELEKQTSDIGKAIIAINKHLEEFFGRKEIELALDGDNKGYTIKRDGKPAKNLSEGEKTAIAFSYFVVKVGEGDFDKSKGIIFIDDPISSFDSNFIYHCFSMINIHFKEVGQLFISTHNFQLFNLVKEWFINKNNSTKKDNEKLKSENKTEKLIPCEFFMVENFTESDVRKAKIVTLDKTLRNYKSEYHFLFAKLKGFSEKQDTQYEDFYTIGNMARRFFDIFADFKIPTTGDQKSKMEVLVKNINDPDEKISTVDAGKAYKLVNEFSHNSDPTSTIEHKDKSESKDAIKILLNIVKESDPKHFEILEKNLV</sequence>
<protein>
    <recommendedName>
        <fullName evidence="1">Protein CR006 P-loop domain-containing protein</fullName>
    </recommendedName>
</protein>
<evidence type="ECO:0000313" key="3">
    <source>
        <dbReference type="Proteomes" id="UP000177905"/>
    </source>
</evidence>
<reference evidence="2 3" key="1">
    <citation type="journal article" date="2016" name="Nat. Commun.">
        <title>Thousands of microbial genomes shed light on interconnected biogeochemical processes in an aquifer system.</title>
        <authorList>
            <person name="Anantharaman K."/>
            <person name="Brown C.T."/>
            <person name="Hug L.A."/>
            <person name="Sharon I."/>
            <person name="Castelle C.J."/>
            <person name="Probst A.J."/>
            <person name="Thomas B.C."/>
            <person name="Singh A."/>
            <person name="Wilkins M.J."/>
            <person name="Karaoz U."/>
            <person name="Brodie E.L."/>
            <person name="Williams K.H."/>
            <person name="Hubbard S.S."/>
            <person name="Banfield J.F."/>
        </authorList>
    </citation>
    <scope>NUCLEOTIDE SEQUENCE [LARGE SCALE GENOMIC DNA]</scope>
</reference>
<dbReference type="InterPro" id="IPR026866">
    <property type="entry name" value="CR006_AAA"/>
</dbReference>
<feature type="domain" description="Protein CR006 P-loop" evidence="1">
    <location>
        <begin position="11"/>
        <end position="766"/>
    </location>
</feature>
<comment type="caution">
    <text evidence="2">The sequence shown here is derived from an EMBL/GenBank/DDBJ whole genome shotgun (WGS) entry which is preliminary data.</text>
</comment>
<dbReference type="AlphaFoldDB" id="A0A1F4S268"/>
<name>A0A1F4S268_UNCSA</name>
<dbReference type="SUPFAM" id="SSF52540">
    <property type="entry name" value="P-loop containing nucleoside triphosphate hydrolases"/>
    <property type="match status" value="1"/>
</dbReference>
<gene>
    <name evidence="2" type="ORF">A2290_01405</name>
</gene>
<dbReference type="InterPro" id="IPR027417">
    <property type="entry name" value="P-loop_NTPase"/>
</dbReference>
<dbReference type="Pfam" id="PF13166">
    <property type="entry name" value="AAA_13"/>
    <property type="match status" value="1"/>
</dbReference>
<dbReference type="Gene3D" id="3.40.50.300">
    <property type="entry name" value="P-loop containing nucleotide triphosphate hydrolases"/>
    <property type="match status" value="1"/>
</dbReference>
<evidence type="ECO:0000313" key="2">
    <source>
        <dbReference type="EMBL" id="OGC14487.1"/>
    </source>
</evidence>
<evidence type="ECO:0000259" key="1">
    <source>
        <dbReference type="Pfam" id="PF13166"/>
    </source>
</evidence>